<dbReference type="STRING" id="64144.ENSATEP00000009033"/>
<sequence length="283" mass="31340">MQLQCSDRLRIQSPGSRVVVRAASDPAMSGDLRSLQQLTAVENTCRGSGYFAPAQGDIQPAARRLLAVWMFQVCEEQKCEEEVFPLAVHYLDRYLSRSPTEKSHLQLLGTVCMFLASKMRETVPLTASKLCIYTDHSVSIADILQWEVDVVSRLDWCLACAVPSDFLEPILHALPFIQPLHHQHVRRHAHSYIALAATGELFSVFLPSTLASACVSLALQKLKLVDNTVFHCYDMLGSVLALSLPSSFQNGVCTSRTHSSEVSYKPADSQDVVLYTGETTPEN</sequence>
<dbReference type="SMART" id="SM00385">
    <property type="entry name" value="CYCLIN"/>
    <property type="match status" value="1"/>
</dbReference>
<dbReference type="InParanoid" id="A0A3Q1HVG4"/>
<evidence type="ECO:0000256" key="5">
    <source>
        <dbReference type="RuleBase" id="RU000383"/>
    </source>
</evidence>
<organism evidence="7 8">
    <name type="scientific">Anabas testudineus</name>
    <name type="common">Climbing perch</name>
    <name type="synonym">Anthias testudineus</name>
    <dbReference type="NCBI Taxonomy" id="64144"/>
    <lineage>
        <taxon>Eukaryota</taxon>
        <taxon>Metazoa</taxon>
        <taxon>Chordata</taxon>
        <taxon>Craniata</taxon>
        <taxon>Vertebrata</taxon>
        <taxon>Euteleostomi</taxon>
        <taxon>Actinopterygii</taxon>
        <taxon>Neopterygii</taxon>
        <taxon>Teleostei</taxon>
        <taxon>Neoteleostei</taxon>
        <taxon>Acanthomorphata</taxon>
        <taxon>Anabantaria</taxon>
        <taxon>Anabantiformes</taxon>
        <taxon>Anabantoidei</taxon>
        <taxon>Anabantidae</taxon>
        <taxon>Anabas</taxon>
    </lineage>
</organism>
<evidence type="ECO:0000259" key="6">
    <source>
        <dbReference type="SMART" id="SM00385"/>
    </source>
</evidence>
<dbReference type="InterPro" id="IPR036915">
    <property type="entry name" value="Cyclin-like_sf"/>
</dbReference>
<evidence type="ECO:0000313" key="8">
    <source>
        <dbReference type="Proteomes" id="UP000265040"/>
    </source>
</evidence>
<dbReference type="Pfam" id="PF00134">
    <property type="entry name" value="Cyclin_N"/>
    <property type="match status" value="1"/>
</dbReference>
<dbReference type="PANTHER" id="PTHR10177">
    <property type="entry name" value="CYCLINS"/>
    <property type="match status" value="1"/>
</dbReference>
<proteinExistence type="inferred from homology"/>
<dbReference type="GeneTree" id="ENSGT00940000155180"/>
<evidence type="ECO:0000256" key="4">
    <source>
        <dbReference type="ARBA" id="ARBA00023306"/>
    </source>
</evidence>
<protein>
    <recommendedName>
        <fullName evidence="6">Cyclin-like domain-containing protein</fullName>
    </recommendedName>
</protein>
<comment type="similarity">
    <text evidence="5">Belongs to the cyclin family.</text>
</comment>
<feature type="domain" description="Cyclin-like" evidence="6">
    <location>
        <begin position="68"/>
        <end position="152"/>
    </location>
</feature>
<dbReference type="AlphaFoldDB" id="A0A3Q1HVG4"/>
<dbReference type="PROSITE" id="PS00292">
    <property type="entry name" value="CYCLINS"/>
    <property type="match status" value="1"/>
</dbReference>
<reference evidence="7" key="3">
    <citation type="submission" date="2025-09" db="UniProtKB">
        <authorList>
            <consortium name="Ensembl"/>
        </authorList>
    </citation>
    <scope>IDENTIFICATION</scope>
</reference>
<dbReference type="Proteomes" id="UP000265040">
    <property type="component" value="Chromosome 5"/>
</dbReference>
<dbReference type="Gene3D" id="1.10.472.10">
    <property type="entry name" value="Cyclin-like"/>
    <property type="match status" value="2"/>
</dbReference>
<evidence type="ECO:0000256" key="2">
    <source>
        <dbReference type="ARBA" id="ARBA00022618"/>
    </source>
</evidence>
<name>A0A3Q1HVG4_ANATE</name>
<dbReference type="InterPro" id="IPR048258">
    <property type="entry name" value="Cyclins_cyclin-box"/>
</dbReference>
<gene>
    <name evidence="7" type="primary">CCND3</name>
</gene>
<dbReference type="OrthoDB" id="306099at2759"/>
<keyword evidence="3 5" id="KW-0195">Cyclin</keyword>
<comment type="function">
    <text evidence="1">Essential for the control of the cell cycle at the G2/M (mitosis) transition.</text>
</comment>
<evidence type="ECO:0000256" key="3">
    <source>
        <dbReference type="ARBA" id="ARBA00023127"/>
    </source>
</evidence>
<reference evidence="7" key="1">
    <citation type="submission" date="2021-04" db="EMBL/GenBank/DDBJ databases">
        <authorList>
            <consortium name="Wellcome Sanger Institute Data Sharing"/>
        </authorList>
    </citation>
    <scope>NUCLEOTIDE SEQUENCE [LARGE SCALE GENOMIC DNA]</scope>
</reference>
<dbReference type="InterPro" id="IPR013763">
    <property type="entry name" value="Cyclin-like_dom"/>
</dbReference>
<reference evidence="7" key="2">
    <citation type="submission" date="2025-08" db="UniProtKB">
        <authorList>
            <consortium name="Ensembl"/>
        </authorList>
    </citation>
    <scope>IDENTIFICATION</scope>
</reference>
<accession>A0A3Q1HVG4</accession>
<keyword evidence="2" id="KW-0132">Cell division</keyword>
<dbReference type="SUPFAM" id="SSF47954">
    <property type="entry name" value="Cyclin-like"/>
    <property type="match status" value="2"/>
</dbReference>
<dbReference type="Ensembl" id="ENSATET00000009192.2">
    <property type="protein sequence ID" value="ENSATEP00000009033.2"/>
    <property type="gene ID" value="ENSATEG00000006347.2"/>
</dbReference>
<dbReference type="GO" id="GO:0051301">
    <property type="term" value="P:cell division"/>
    <property type="evidence" value="ECO:0007669"/>
    <property type="project" value="UniProtKB-KW"/>
</dbReference>
<evidence type="ECO:0000256" key="1">
    <source>
        <dbReference type="ARBA" id="ARBA00003222"/>
    </source>
</evidence>
<dbReference type="InterPro" id="IPR039361">
    <property type="entry name" value="Cyclin"/>
</dbReference>
<keyword evidence="4" id="KW-0131">Cell cycle</keyword>
<keyword evidence="8" id="KW-1185">Reference proteome</keyword>
<dbReference type="InterPro" id="IPR006671">
    <property type="entry name" value="Cyclin_N"/>
</dbReference>
<evidence type="ECO:0000313" key="7">
    <source>
        <dbReference type="Ensembl" id="ENSATEP00000009033.2"/>
    </source>
</evidence>